<dbReference type="OrthoDB" id="9983560at2759"/>
<dbReference type="eggNOG" id="ENOG502R8I5">
    <property type="taxonomic scope" value="Eukaryota"/>
</dbReference>
<reference evidence="6" key="1">
    <citation type="journal article" date="2015" name="BMC Genomics">
        <title>Genomic and transcriptomic analysis of the endophytic fungus Pestalotiopsis fici reveals its lifestyle and high potential for synthesis of natural products.</title>
        <authorList>
            <person name="Wang X."/>
            <person name="Zhang X."/>
            <person name="Liu L."/>
            <person name="Xiang M."/>
            <person name="Wang W."/>
            <person name="Sun X."/>
            <person name="Che Y."/>
            <person name="Guo L."/>
            <person name="Liu G."/>
            <person name="Guo L."/>
            <person name="Wang C."/>
            <person name="Yin W.B."/>
            <person name="Stadler M."/>
            <person name="Zhang X."/>
            <person name="Liu X."/>
        </authorList>
    </citation>
    <scope>NUCLEOTIDE SEQUENCE [LARGE SCALE GENOMIC DNA]</scope>
    <source>
        <strain evidence="6">W106-1 / CGMCC3.15140</strain>
    </source>
</reference>
<feature type="domain" description="FAD-binding PCMH-type" evidence="4">
    <location>
        <begin position="123"/>
        <end position="303"/>
    </location>
</feature>
<dbReference type="EMBL" id="KI912122">
    <property type="protein sequence ID" value="ETS73449.1"/>
    <property type="molecule type" value="Genomic_DNA"/>
</dbReference>
<dbReference type="InterPro" id="IPR012951">
    <property type="entry name" value="BBE"/>
</dbReference>
<keyword evidence="2" id="KW-0560">Oxidoreductase</keyword>
<evidence type="ECO:0000313" key="6">
    <source>
        <dbReference type="Proteomes" id="UP000030651"/>
    </source>
</evidence>
<dbReference type="InterPro" id="IPR036318">
    <property type="entry name" value="FAD-bd_PCMH-like_sf"/>
</dbReference>
<dbReference type="KEGG" id="pfy:PFICI_15054"/>
<evidence type="ECO:0000256" key="2">
    <source>
        <dbReference type="ARBA" id="ARBA00023002"/>
    </source>
</evidence>
<dbReference type="STRING" id="1229662.W3WI41"/>
<dbReference type="GO" id="GO:0071949">
    <property type="term" value="F:FAD binding"/>
    <property type="evidence" value="ECO:0007669"/>
    <property type="project" value="InterPro"/>
</dbReference>
<dbReference type="PANTHER" id="PTHR13878">
    <property type="entry name" value="GULONOLACTONE OXIDASE"/>
    <property type="match status" value="1"/>
</dbReference>
<comment type="similarity">
    <text evidence="1">Belongs to the oxygen-dependent FAD-linked oxidoreductase family.</text>
</comment>
<evidence type="ECO:0000256" key="1">
    <source>
        <dbReference type="ARBA" id="ARBA00005466"/>
    </source>
</evidence>
<dbReference type="GO" id="GO:0016491">
    <property type="term" value="F:oxidoreductase activity"/>
    <property type="evidence" value="ECO:0007669"/>
    <property type="project" value="UniProtKB-KW"/>
</dbReference>
<dbReference type="PROSITE" id="PS51387">
    <property type="entry name" value="FAD_PCMH"/>
    <property type="match status" value="1"/>
</dbReference>
<evidence type="ECO:0000256" key="3">
    <source>
        <dbReference type="SAM" id="SignalP"/>
    </source>
</evidence>
<dbReference type="AlphaFoldDB" id="W3WI41"/>
<dbReference type="PANTHER" id="PTHR13878:SF91">
    <property type="entry name" value="FAD BINDING DOMAIN PROTEIN (AFU_ORTHOLOGUE AFUA_6G12070)-RELATED"/>
    <property type="match status" value="1"/>
</dbReference>
<accession>W3WI41</accession>
<keyword evidence="3" id="KW-0732">Signal</keyword>
<dbReference type="Proteomes" id="UP000030651">
    <property type="component" value="Unassembled WGS sequence"/>
</dbReference>
<dbReference type="Gene3D" id="3.30.465.10">
    <property type="match status" value="2"/>
</dbReference>
<dbReference type="Pfam" id="PF01565">
    <property type="entry name" value="FAD_binding_4"/>
    <property type="match status" value="1"/>
</dbReference>
<feature type="signal peptide" evidence="3">
    <location>
        <begin position="1"/>
        <end position="20"/>
    </location>
</feature>
<dbReference type="InterPro" id="IPR016166">
    <property type="entry name" value="FAD-bd_PCMH"/>
</dbReference>
<evidence type="ECO:0000259" key="4">
    <source>
        <dbReference type="PROSITE" id="PS51387"/>
    </source>
</evidence>
<dbReference type="RefSeq" id="XP_007841826.1">
    <property type="nucleotide sequence ID" value="XM_007843635.1"/>
</dbReference>
<dbReference type="InterPro" id="IPR016169">
    <property type="entry name" value="FAD-bd_PCMH_sub2"/>
</dbReference>
<dbReference type="GeneID" id="19280067"/>
<feature type="chain" id="PRO_5004834670" description="FAD-binding PCMH-type domain-containing protein" evidence="3">
    <location>
        <begin position="21"/>
        <end position="577"/>
    </location>
</feature>
<dbReference type="InterPro" id="IPR050432">
    <property type="entry name" value="FAD-linked_Oxidoreductases_BP"/>
</dbReference>
<organism evidence="5 6">
    <name type="scientific">Pestalotiopsis fici (strain W106-1 / CGMCC3.15140)</name>
    <dbReference type="NCBI Taxonomy" id="1229662"/>
    <lineage>
        <taxon>Eukaryota</taxon>
        <taxon>Fungi</taxon>
        <taxon>Dikarya</taxon>
        <taxon>Ascomycota</taxon>
        <taxon>Pezizomycotina</taxon>
        <taxon>Sordariomycetes</taxon>
        <taxon>Xylariomycetidae</taxon>
        <taxon>Amphisphaeriales</taxon>
        <taxon>Sporocadaceae</taxon>
        <taxon>Pestalotiopsis</taxon>
    </lineage>
</organism>
<proteinExistence type="inferred from homology"/>
<dbReference type="SUPFAM" id="SSF56176">
    <property type="entry name" value="FAD-binding/transporter-associated domain-like"/>
    <property type="match status" value="1"/>
</dbReference>
<dbReference type="InterPro" id="IPR006094">
    <property type="entry name" value="Oxid_FAD_bind_N"/>
</dbReference>
<gene>
    <name evidence="5" type="ORF">PFICI_15054</name>
</gene>
<evidence type="ECO:0000313" key="5">
    <source>
        <dbReference type="EMBL" id="ETS73449.1"/>
    </source>
</evidence>
<dbReference type="OMA" id="AITWIEL"/>
<name>W3WI41_PESFW</name>
<keyword evidence="6" id="KW-1185">Reference proteome</keyword>
<dbReference type="HOGENOM" id="CLU_018354_4_2_1"/>
<dbReference type="InParanoid" id="W3WI41"/>
<sequence>MGALRFALMLWAASVQTSLAVPLNQTTAYSNNTLCKAIPGDSSWPTDADWAQLNSTLNGRLIASEPISSVCHNPSFDEDACSALREIWPFDTPHLDSPPDILAPYFQNQSCDPFTPRERPCSLGNYASYSINVTGAAEIQAGIRFAREKNVRLTLKNTGHDILGKSTGKGSLSLWLHNLKAIEFFDNYSQGSEYRGPYVKLGAGVILDEAYTAASTRGFRVVGGTCPTVGISGGYAAGGGHGAFTSIYGMAADNVLEWEVVTADGSHLFANPESNSDLYWALSGGGPGTFAVVVSMTMRVYQDDLMTSTSLTFSNTSVGGVEEFWRGVTAFHSSLVPLVSAGSVASFVLSQTSLTAFNIAIPSSNSTLVNSTLGEITATMAQAGVNASLIPTQYSGFFEMYNATLKPVVESTPAAQIAGGRLIPRSLIENNDTSLEVTQAFRSAVEAGFNVICVAIDARKPPMYENSVFPGWRSSLMTCLIQQSWDFNVPREEMLLRQAKLTDVVMPEIEAATPGGGAYLNEASFQQSDWQQTFYGANYPQLMAVKSKYDPETLLYAATAVGSEAWVPDSDGRLCRS</sequence>
<protein>
    <recommendedName>
        <fullName evidence="4">FAD-binding PCMH-type domain-containing protein</fullName>
    </recommendedName>
</protein>
<dbReference type="Pfam" id="PF08031">
    <property type="entry name" value="BBE"/>
    <property type="match status" value="1"/>
</dbReference>